<dbReference type="EMBL" id="FWZB01000046">
    <property type="protein sequence ID" value="SME32330.1"/>
    <property type="molecule type" value="Genomic_DNA"/>
</dbReference>
<dbReference type="GO" id="GO:0016020">
    <property type="term" value="C:membrane"/>
    <property type="evidence" value="ECO:0007669"/>
    <property type="project" value="GOC"/>
</dbReference>
<dbReference type="PANTHER" id="PTHR43398">
    <property type="entry name" value="DOLICHOL-PHOSPHATE MANNOSYLTRANSFERASE SUBUNIT 1"/>
    <property type="match status" value="1"/>
</dbReference>
<dbReference type="PANTHER" id="PTHR43398:SF1">
    <property type="entry name" value="DOLICHOL-PHOSPHATE MANNOSYLTRANSFERASE SUBUNIT 1"/>
    <property type="match status" value="1"/>
</dbReference>
<keyword evidence="3 5" id="KW-0808">Transferase</keyword>
<evidence type="ECO:0000313" key="6">
    <source>
        <dbReference type="Proteomes" id="UP000194499"/>
    </source>
</evidence>
<evidence type="ECO:0000313" key="5">
    <source>
        <dbReference type="EMBL" id="SME32330.1"/>
    </source>
</evidence>
<dbReference type="FunFam" id="3.90.550.10:FF:000134">
    <property type="entry name" value="Glycosyl transferase family 2"/>
    <property type="match status" value="1"/>
</dbReference>
<dbReference type="AlphaFoldDB" id="A0A1Y6AAG1"/>
<gene>
    <name evidence="5" type="ORF">BACERE00191_04556</name>
</gene>
<dbReference type="InterPro" id="IPR029044">
    <property type="entry name" value="Nucleotide-diphossugar_trans"/>
</dbReference>
<feature type="domain" description="Glycosyltransferase 2-like" evidence="4">
    <location>
        <begin position="6"/>
        <end position="143"/>
    </location>
</feature>
<dbReference type="Pfam" id="PF00535">
    <property type="entry name" value="Glycos_transf_2"/>
    <property type="match status" value="2"/>
</dbReference>
<dbReference type="GO" id="GO:0009247">
    <property type="term" value="P:glycolipid biosynthetic process"/>
    <property type="evidence" value="ECO:0007669"/>
    <property type="project" value="TreeGrafter"/>
</dbReference>
<evidence type="ECO:0000256" key="1">
    <source>
        <dbReference type="ARBA" id="ARBA00006739"/>
    </source>
</evidence>
<feature type="domain" description="Glycosyltransferase 2-like" evidence="4">
    <location>
        <begin position="276"/>
        <end position="378"/>
    </location>
</feature>
<dbReference type="EC" id="2.4.1.266" evidence="5"/>
<protein>
    <submittedName>
        <fullName evidence="5">Glucosyl-3-phosphoglycerate synthase</fullName>
        <ecNumber evidence="5">2.4.1.266</ecNumber>
    </submittedName>
</protein>
<organism evidence="5 6">
    <name type="scientific">Bacillus pacificus</name>
    <dbReference type="NCBI Taxonomy" id="2026187"/>
    <lineage>
        <taxon>Bacteria</taxon>
        <taxon>Bacillati</taxon>
        <taxon>Bacillota</taxon>
        <taxon>Bacilli</taxon>
        <taxon>Bacillales</taxon>
        <taxon>Bacillaceae</taxon>
        <taxon>Bacillus</taxon>
        <taxon>Bacillus cereus group</taxon>
    </lineage>
</organism>
<dbReference type="Proteomes" id="UP000194499">
    <property type="component" value="Unassembled WGS sequence"/>
</dbReference>
<dbReference type="Gene3D" id="3.90.550.10">
    <property type="entry name" value="Spore Coat Polysaccharide Biosynthesis Protein SpsA, Chain A"/>
    <property type="match status" value="2"/>
</dbReference>
<accession>A0A1Y6AAG1</accession>
<evidence type="ECO:0000259" key="4">
    <source>
        <dbReference type="Pfam" id="PF00535"/>
    </source>
</evidence>
<dbReference type="InterPro" id="IPR001173">
    <property type="entry name" value="Glyco_trans_2-like"/>
</dbReference>
<proteinExistence type="inferred from homology"/>
<comment type="similarity">
    <text evidence="1">Belongs to the glycosyltransferase 2 family.</text>
</comment>
<name>A0A1Y6AAG1_9BACI</name>
<dbReference type="SUPFAM" id="SSF53448">
    <property type="entry name" value="Nucleotide-diphospho-sugar transferases"/>
    <property type="match status" value="2"/>
</dbReference>
<reference evidence="6" key="1">
    <citation type="submission" date="2017-04" db="EMBL/GenBank/DDBJ databases">
        <authorList>
            <person name="Criscuolo A."/>
        </authorList>
    </citation>
    <scope>NUCLEOTIDE SEQUENCE [LARGE SCALE GENOMIC DNA]</scope>
</reference>
<evidence type="ECO:0000256" key="2">
    <source>
        <dbReference type="ARBA" id="ARBA00022676"/>
    </source>
</evidence>
<dbReference type="GO" id="GO:0004582">
    <property type="term" value="F:dolichyl-phosphate beta-D-mannosyltransferase activity"/>
    <property type="evidence" value="ECO:0007669"/>
    <property type="project" value="InterPro"/>
</dbReference>
<dbReference type="InterPro" id="IPR039528">
    <property type="entry name" value="DPM1-like"/>
</dbReference>
<sequence length="502" mass="56396">MKKLLSVIILVEYEIGLLNEIIQSAKSLFPYEIIIVINEKRNINKKTLTESGVKCIRSDSENMRVIGAKEAKGDILLFLDDSNSISACELKQFMQPAMKDNADVVLNNLHSFFIERQKKEFPSANIIWRQIINEVLGANELKINSLLSLPNIITKKALQEIKYETLKNPVLAQIRLIEEEKKFSCHYFIETQLAKEFCLEERALNERSLADIEKKNMSKHLVAMAEWLMKTGIRGMYHDGIRNRKLVNILKKYNTIPFSQKGWGIQSQKYNGKQLSVIIPAQNEEATIGQVICEVRKIEPLEIIVVVNGSTDNTANVATQLGATVITYKNPLGHDVGRAIGTVAAKGDILLFLDGDFVISAKDLYPFPQAIADGCDVALNDLNPFLCQHFPLHIVTLFKYALNLACDRKDLGVGSLTAIPHAISKQFINDIGWDILLCPSVAQVNAILNDYKIECVHYVDVIKNNRLRPNENVVAKGISPTISLILGDHLEGFSYLLNHIKM</sequence>
<keyword evidence="2 5" id="KW-0328">Glycosyltransferase</keyword>
<evidence type="ECO:0000256" key="3">
    <source>
        <dbReference type="ARBA" id="ARBA00022679"/>
    </source>
</evidence>
<dbReference type="RefSeq" id="WP_000735539.1">
    <property type="nucleotide sequence ID" value="NZ_CP093424.1"/>
</dbReference>
<accession>A0A3P1B471</accession>